<dbReference type="Gene3D" id="3.40.50.1000">
    <property type="entry name" value="HAD superfamily/HAD-like"/>
    <property type="match status" value="1"/>
</dbReference>
<organism evidence="1 2">
    <name type="scientific">Candidatus Curtissbacteria bacterium RIFCSPHIGHO2_01_FULL_41_13</name>
    <dbReference type="NCBI Taxonomy" id="1797745"/>
    <lineage>
        <taxon>Bacteria</taxon>
        <taxon>Candidatus Curtissiibacteriota</taxon>
    </lineage>
</organism>
<dbReference type="AlphaFoldDB" id="A0A1F5FY66"/>
<evidence type="ECO:0000313" key="2">
    <source>
        <dbReference type="Proteomes" id="UP000177069"/>
    </source>
</evidence>
<dbReference type="PANTHER" id="PTHR43434:SF1">
    <property type="entry name" value="PHOSPHOGLYCOLATE PHOSPHATASE"/>
    <property type="match status" value="1"/>
</dbReference>
<dbReference type="InterPro" id="IPR023214">
    <property type="entry name" value="HAD_sf"/>
</dbReference>
<dbReference type="InterPro" id="IPR050155">
    <property type="entry name" value="HAD-like_hydrolase_sf"/>
</dbReference>
<sequence length="221" mass="25266">MIKLVAFDWNGTLFADAQACLNACNHFFKALDLKPITLAQFRRTFTVPVIDFYEKNVAPRAKVLANSKLNAEIFHTYYELLEDKIRSRAHAKEVLAQIYRSKIDCIVISNHMVPQIRKQLKRLDLDKFVKEVLANTNRDAPMLGNTKAERIETYLKKHKIKGEEILIVGDGLEEIEIAKTIGAISVAVTHGYWSTSRLKAAKPDYLINSLKEVIRIVKRIN</sequence>
<evidence type="ECO:0000313" key="1">
    <source>
        <dbReference type="EMBL" id="OGD84541.1"/>
    </source>
</evidence>
<dbReference type="InterPro" id="IPR041492">
    <property type="entry name" value="HAD_2"/>
</dbReference>
<dbReference type="GO" id="GO:0006281">
    <property type="term" value="P:DNA repair"/>
    <property type="evidence" value="ECO:0007669"/>
    <property type="project" value="TreeGrafter"/>
</dbReference>
<dbReference type="GO" id="GO:0005829">
    <property type="term" value="C:cytosol"/>
    <property type="evidence" value="ECO:0007669"/>
    <property type="project" value="TreeGrafter"/>
</dbReference>
<gene>
    <name evidence="1" type="ORF">A2696_01895</name>
</gene>
<reference evidence="1 2" key="1">
    <citation type="journal article" date="2016" name="Nat. Commun.">
        <title>Thousands of microbial genomes shed light on interconnected biogeochemical processes in an aquifer system.</title>
        <authorList>
            <person name="Anantharaman K."/>
            <person name="Brown C.T."/>
            <person name="Hug L.A."/>
            <person name="Sharon I."/>
            <person name="Castelle C.J."/>
            <person name="Probst A.J."/>
            <person name="Thomas B.C."/>
            <person name="Singh A."/>
            <person name="Wilkins M.J."/>
            <person name="Karaoz U."/>
            <person name="Brodie E.L."/>
            <person name="Williams K.H."/>
            <person name="Hubbard S.S."/>
            <person name="Banfield J.F."/>
        </authorList>
    </citation>
    <scope>NUCLEOTIDE SEQUENCE [LARGE SCALE GENOMIC DNA]</scope>
</reference>
<dbReference type="PANTHER" id="PTHR43434">
    <property type="entry name" value="PHOSPHOGLYCOLATE PHOSPHATASE"/>
    <property type="match status" value="1"/>
</dbReference>
<evidence type="ECO:0008006" key="3">
    <source>
        <dbReference type="Google" id="ProtNLM"/>
    </source>
</evidence>
<accession>A0A1F5FY66</accession>
<dbReference type="Proteomes" id="UP000177069">
    <property type="component" value="Unassembled WGS sequence"/>
</dbReference>
<protein>
    <recommendedName>
        <fullName evidence="3">HAD family hydrolase</fullName>
    </recommendedName>
</protein>
<comment type="caution">
    <text evidence="1">The sequence shown here is derived from an EMBL/GenBank/DDBJ whole genome shotgun (WGS) entry which is preliminary data.</text>
</comment>
<dbReference type="InterPro" id="IPR036412">
    <property type="entry name" value="HAD-like_sf"/>
</dbReference>
<dbReference type="SUPFAM" id="SSF56784">
    <property type="entry name" value="HAD-like"/>
    <property type="match status" value="1"/>
</dbReference>
<dbReference type="Pfam" id="PF13419">
    <property type="entry name" value="HAD_2"/>
    <property type="match status" value="1"/>
</dbReference>
<proteinExistence type="predicted"/>
<dbReference type="Gene3D" id="1.10.150.240">
    <property type="entry name" value="Putative phosphatase, domain 2"/>
    <property type="match status" value="1"/>
</dbReference>
<dbReference type="EMBL" id="MFBA01000057">
    <property type="protein sequence ID" value="OGD84541.1"/>
    <property type="molecule type" value="Genomic_DNA"/>
</dbReference>
<name>A0A1F5FY66_9BACT</name>
<dbReference type="SFLD" id="SFLDS00003">
    <property type="entry name" value="Haloacid_Dehalogenase"/>
    <property type="match status" value="1"/>
</dbReference>
<dbReference type="SFLD" id="SFLDG01129">
    <property type="entry name" value="C1.5:_HAD__Beta-PGM__Phosphata"/>
    <property type="match status" value="1"/>
</dbReference>
<dbReference type="InterPro" id="IPR023198">
    <property type="entry name" value="PGP-like_dom2"/>
</dbReference>
<dbReference type="GO" id="GO:0008967">
    <property type="term" value="F:phosphoglycolate phosphatase activity"/>
    <property type="evidence" value="ECO:0007669"/>
    <property type="project" value="TreeGrafter"/>
</dbReference>